<dbReference type="PANTHER" id="PTHR33538">
    <property type="entry name" value="PROTEIN GAMETE EXPRESSED 1"/>
    <property type="match status" value="1"/>
</dbReference>
<comment type="caution">
    <text evidence="1">The sequence shown here is derived from an EMBL/GenBank/DDBJ whole genome shotgun (WGS) entry which is preliminary data.</text>
</comment>
<evidence type="ECO:0000313" key="2">
    <source>
        <dbReference type="Proteomes" id="UP001457282"/>
    </source>
</evidence>
<gene>
    <name evidence="1" type="ORF">M0R45_026986</name>
</gene>
<dbReference type="PANTHER" id="PTHR33538:SF2">
    <property type="entry name" value="PROTEIN GAMETE EXPRESSED 1"/>
    <property type="match status" value="1"/>
</dbReference>
<protein>
    <submittedName>
        <fullName evidence="1">Uncharacterized protein</fullName>
    </submittedName>
</protein>
<keyword evidence="2" id="KW-1185">Reference proteome</keyword>
<proteinExistence type="predicted"/>
<dbReference type="EMBL" id="JBEDUW010000005">
    <property type="protein sequence ID" value="KAK9929917.1"/>
    <property type="molecule type" value="Genomic_DNA"/>
</dbReference>
<dbReference type="Proteomes" id="UP001457282">
    <property type="component" value="Unassembled WGS sequence"/>
</dbReference>
<accession>A0AAW1WZ16</accession>
<name>A0AAW1WZ16_RUBAR</name>
<dbReference type="InterPro" id="IPR040346">
    <property type="entry name" value="GEX1/Brambleberry"/>
</dbReference>
<sequence>MTLRDSRETSFKDGRDDGDSWRLTASTYSTRPASGKDWIFRHGSRSASNSTNPIIKDAKAKLTSCWCNAYQRLFKSCSEIASEDNDEKKRFSWELSNCFQKDTGRPPFPMCREGSPMKDCLAKLDDNAIQTYRAFYLEAIRLMIMYLFC</sequence>
<reference evidence="1 2" key="1">
    <citation type="journal article" date="2023" name="G3 (Bethesda)">
        <title>A chromosome-length genome assembly and annotation of blackberry (Rubus argutus, cv. 'Hillquist').</title>
        <authorList>
            <person name="Bruna T."/>
            <person name="Aryal R."/>
            <person name="Dudchenko O."/>
            <person name="Sargent D.J."/>
            <person name="Mead D."/>
            <person name="Buti M."/>
            <person name="Cavallini A."/>
            <person name="Hytonen T."/>
            <person name="Andres J."/>
            <person name="Pham M."/>
            <person name="Weisz D."/>
            <person name="Mascagni F."/>
            <person name="Usai G."/>
            <person name="Natali L."/>
            <person name="Bassil N."/>
            <person name="Fernandez G.E."/>
            <person name="Lomsadze A."/>
            <person name="Armour M."/>
            <person name="Olukolu B."/>
            <person name="Poorten T."/>
            <person name="Britton C."/>
            <person name="Davik J."/>
            <person name="Ashrafi H."/>
            <person name="Aiden E.L."/>
            <person name="Borodovsky M."/>
            <person name="Worthington M."/>
        </authorList>
    </citation>
    <scope>NUCLEOTIDE SEQUENCE [LARGE SCALE GENOMIC DNA]</scope>
    <source>
        <strain evidence="1">PI 553951</strain>
    </source>
</reference>
<evidence type="ECO:0000313" key="1">
    <source>
        <dbReference type="EMBL" id="KAK9929917.1"/>
    </source>
</evidence>
<dbReference type="AlphaFoldDB" id="A0AAW1WZ16"/>
<organism evidence="1 2">
    <name type="scientific">Rubus argutus</name>
    <name type="common">Southern blackberry</name>
    <dbReference type="NCBI Taxonomy" id="59490"/>
    <lineage>
        <taxon>Eukaryota</taxon>
        <taxon>Viridiplantae</taxon>
        <taxon>Streptophyta</taxon>
        <taxon>Embryophyta</taxon>
        <taxon>Tracheophyta</taxon>
        <taxon>Spermatophyta</taxon>
        <taxon>Magnoliopsida</taxon>
        <taxon>eudicotyledons</taxon>
        <taxon>Gunneridae</taxon>
        <taxon>Pentapetalae</taxon>
        <taxon>rosids</taxon>
        <taxon>fabids</taxon>
        <taxon>Rosales</taxon>
        <taxon>Rosaceae</taxon>
        <taxon>Rosoideae</taxon>
        <taxon>Rosoideae incertae sedis</taxon>
        <taxon>Rubus</taxon>
    </lineage>
</organism>